<dbReference type="EMBL" id="LLXL01008625">
    <property type="protein sequence ID" value="PKK48804.1"/>
    <property type="molecule type" value="Genomic_DNA"/>
</dbReference>
<proteinExistence type="predicted"/>
<reference evidence="5 6" key="2">
    <citation type="submission" date="2017-10" db="EMBL/GenBank/DDBJ databases">
        <title>Extensive intraspecific genome diversity in a model arbuscular mycorrhizal fungus.</title>
        <authorList>
            <person name="Chen E.C.H."/>
            <person name="Morin E."/>
            <person name="Baudet D."/>
            <person name="Noel J."/>
            <person name="Ndikumana S."/>
            <person name="Charron P."/>
            <person name="St-Onge C."/>
            <person name="Giorgi J."/>
            <person name="Grigoriev I.V."/>
            <person name="Roux C."/>
            <person name="Martin F.M."/>
            <person name="Corradi N."/>
        </authorList>
    </citation>
    <scope>NUCLEOTIDE SEQUENCE [LARGE SCALE GENOMIC DNA]</scope>
    <source>
        <strain evidence="5 6">C2</strain>
    </source>
</reference>
<evidence type="ECO:0000313" key="5">
    <source>
        <dbReference type="EMBL" id="PKK48804.1"/>
    </source>
</evidence>
<accession>A0A2N1LHF9</accession>
<gene>
    <name evidence="5" type="ORF">RhiirC2_803513</name>
</gene>
<protein>
    <recommendedName>
        <fullName evidence="4">C2H2-type domain-containing protein</fullName>
    </recommendedName>
</protein>
<dbReference type="SMART" id="SM00355">
    <property type="entry name" value="ZnF_C2H2"/>
    <property type="match status" value="1"/>
</dbReference>
<dbReference type="GO" id="GO:0008270">
    <property type="term" value="F:zinc ion binding"/>
    <property type="evidence" value="ECO:0007669"/>
    <property type="project" value="UniProtKB-KW"/>
</dbReference>
<evidence type="ECO:0000313" key="6">
    <source>
        <dbReference type="Proteomes" id="UP000233469"/>
    </source>
</evidence>
<evidence type="ECO:0000256" key="1">
    <source>
        <dbReference type="PROSITE-ProRule" id="PRU00042"/>
    </source>
</evidence>
<feature type="coiled-coil region" evidence="2">
    <location>
        <begin position="29"/>
        <end position="56"/>
    </location>
</feature>
<sequence>MTFKCPHCSRDFSYRTALRNHIKIHGSAIDNYLQEIENERNNIIIQNENEDDEEQQDDKPYYLEDVEENLNQLDQQEKMVYNIEETNILDRETNMDIERESVEINVGKEKVNVEDVDIEEDDDDDGDNAEREMEDEEITQEGVGFELISVEYPPVAKIIDVTMSCKTNFPSEEFGNFMNLLVKWNLSDACSNEILQFSK</sequence>
<keyword evidence="1" id="KW-0479">Metal-binding</keyword>
<organism evidence="5 6">
    <name type="scientific">Rhizophagus irregularis</name>
    <dbReference type="NCBI Taxonomy" id="588596"/>
    <lineage>
        <taxon>Eukaryota</taxon>
        <taxon>Fungi</taxon>
        <taxon>Fungi incertae sedis</taxon>
        <taxon>Mucoromycota</taxon>
        <taxon>Glomeromycotina</taxon>
        <taxon>Glomeromycetes</taxon>
        <taxon>Glomerales</taxon>
        <taxon>Glomeraceae</taxon>
        <taxon>Rhizophagus</taxon>
    </lineage>
</organism>
<reference evidence="5 6" key="1">
    <citation type="submission" date="2016-04" db="EMBL/GenBank/DDBJ databases">
        <title>Genome analyses suggest a sexual origin of heterokaryosis in a supposedly ancient asexual fungus.</title>
        <authorList>
            <person name="Ropars J."/>
            <person name="Sedzielewska K."/>
            <person name="Noel J."/>
            <person name="Charron P."/>
            <person name="Farinelli L."/>
            <person name="Marton T."/>
            <person name="Kruger M."/>
            <person name="Pelin A."/>
            <person name="Brachmann A."/>
            <person name="Corradi N."/>
        </authorList>
    </citation>
    <scope>NUCLEOTIDE SEQUENCE [LARGE SCALE GENOMIC DNA]</scope>
    <source>
        <strain evidence="5 6">C2</strain>
    </source>
</reference>
<dbReference type="VEuPathDB" id="FungiDB:FUN_012942"/>
<keyword evidence="1" id="KW-0862">Zinc</keyword>
<evidence type="ECO:0000256" key="2">
    <source>
        <dbReference type="SAM" id="Coils"/>
    </source>
</evidence>
<dbReference type="AlphaFoldDB" id="A0A2N1LHF9"/>
<evidence type="ECO:0000256" key="3">
    <source>
        <dbReference type="SAM" id="MobiDB-lite"/>
    </source>
</evidence>
<dbReference type="Proteomes" id="UP000233469">
    <property type="component" value="Unassembled WGS sequence"/>
</dbReference>
<keyword evidence="2" id="KW-0175">Coiled coil</keyword>
<comment type="caution">
    <text evidence="5">The sequence shown here is derived from an EMBL/GenBank/DDBJ whole genome shotgun (WGS) entry which is preliminary data.</text>
</comment>
<dbReference type="InterPro" id="IPR013087">
    <property type="entry name" value="Znf_C2H2_type"/>
</dbReference>
<dbReference type="Gene3D" id="3.30.160.60">
    <property type="entry name" value="Classic Zinc Finger"/>
    <property type="match status" value="1"/>
</dbReference>
<name>A0A2N1LHF9_9GLOM</name>
<dbReference type="SUPFAM" id="SSF57667">
    <property type="entry name" value="beta-beta-alpha zinc fingers"/>
    <property type="match status" value="1"/>
</dbReference>
<feature type="non-terminal residue" evidence="5">
    <location>
        <position position="199"/>
    </location>
</feature>
<dbReference type="PROSITE" id="PS50157">
    <property type="entry name" value="ZINC_FINGER_C2H2_2"/>
    <property type="match status" value="1"/>
</dbReference>
<dbReference type="InterPro" id="IPR036236">
    <property type="entry name" value="Znf_C2H2_sf"/>
</dbReference>
<dbReference type="PROSITE" id="PS00028">
    <property type="entry name" value="ZINC_FINGER_C2H2_1"/>
    <property type="match status" value="1"/>
</dbReference>
<keyword evidence="1" id="KW-0863">Zinc-finger</keyword>
<dbReference type="VEuPathDB" id="FungiDB:RhiirA1_500641"/>
<feature type="domain" description="C2H2-type" evidence="4">
    <location>
        <begin position="3"/>
        <end position="25"/>
    </location>
</feature>
<feature type="region of interest" description="Disordered" evidence="3">
    <location>
        <begin position="116"/>
        <end position="139"/>
    </location>
</feature>
<evidence type="ECO:0000259" key="4">
    <source>
        <dbReference type="PROSITE" id="PS50157"/>
    </source>
</evidence>